<proteinExistence type="predicted"/>
<sequence>MGSMVGLWVQWWVYGVNGDQWGQWWVYGVYGSGVTPPAPHSPTVTPVSSSVPVNVSFWGVPRPRCPLLDGQRLRLEETRPCLNVRPCPAPHED</sequence>
<reference evidence="2 3" key="1">
    <citation type="submission" date="2016-02" db="EMBL/GenBank/DDBJ databases">
        <title>Band-tailed pigeon sequencing and assembly.</title>
        <authorList>
            <person name="Soares A.E."/>
            <person name="Novak B.J."/>
            <person name="Rice E.S."/>
            <person name="O'Connell B."/>
            <person name="Chang D."/>
            <person name="Weber S."/>
            <person name="Shapiro B."/>
        </authorList>
    </citation>
    <scope>NUCLEOTIDE SEQUENCE [LARGE SCALE GENOMIC DNA]</scope>
    <source>
        <strain evidence="2">BTP2013</strain>
        <tissue evidence="2">Blood</tissue>
    </source>
</reference>
<feature type="signal peptide" evidence="1">
    <location>
        <begin position="1"/>
        <end position="18"/>
    </location>
</feature>
<name>A0A1V4JGM7_PATFA</name>
<evidence type="ECO:0000256" key="1">
    <source>
        <dbReference type="SAM" id="SignalP"/>
    </source>
</evidence>
<dbReference type="InterPro" id="IPR054019">
    <property type="entry name" value="CFP_TSR_C"/>
</dbReference>
<dbReference type="Proteomes" id="UP000190648">
    <property type="component" value="Unassembled WGS sequence"/>
</dbReference>
<dbReference type="OrthoDB" id="9394276at2759"/>
<dbReference type="STRING" id="372326.A0A1V4JGM7"/>
<evidence type="ECO:0000313" key="2">
    <source>
        <dbReference type="EMBL" id="OPJ71338.1"/>
    </source>
</evidence>
<keyword evidence="1" id="KW-0732">Signal</keyword>
<evidence type="ECO:0008006" key="4">
    <source>
        <dbReference type="Google" id="ProtNLM"/>
    </source>
</evidence>
<feature type="chain" id="PRO_5013251660" description="Secreted protein" evidence="1">
    <location>
        <begin position="19"/>
        <end position="93"/>
    </location>
</feature>
<dbReference type="AlphaFoldDB" id="A0A1V4JGM7"/>
<keyword evidence="3" id="KW-1185">Reference proteome</keyword>
<dbReference type="Pfam" id="PF22195">
    <property type="entry name" value="TSP1_CFP_C"/>
    <property type="match status" value="1"/>
</dbReference>
<comment type="caution">
    <text evidence="2">The sequence shown here is derived from an EMBL/GenBank/DDBJ whole genome shotgun (WGS) entry which is preliminary data.</text>
</comment>
<evidence type="ECO:0000313" key="3">
    <source>
        <dbReference type="Proteomes" id="UP000190648"/>
    </source>
</evidence>
<gene>
    <name evidence="2" type="ORF">AV530_007092</name>
</gene>
<accession>A0A1V4JGM7</accession>
<protein>
    <recommendedName>
        <fullName evidence="4">Secreted protein</fullName>
    </recommendedName>
</protein>
<organism evidence="2 3">
    <name type="scientific">Patagioenas fasciata monilis</name>
    <dbReference type="NCBI Taxonomy" id="372326"/>
    <lineage>
        <taxon>Eukaryota</taxon>
        <taxon>Metazoa</taxon>
        <taxon>Chordata</taxon>
        <taxon>Craniata</taxon>
        <taxon>Vertebrata</taxon>
        <taxon>Euteleostomi</taxon>
        <taxon>Archelosauria</taxon>
        <taxon>Archosauria</taxon>
        <taxon>Dinosauria</taxon>
        <taxon>Saurischia</taxon>
        <taxon>Theropoda</taxon>
        <taxon>Coelurosauria</taxon>
        <taxon>Aves</taxon>
        <taxon>Neognathae</taxon>
        <taxon>Neoaves</taxon>
        <taxon>Columbimorphae</taxon>
        <taxon>Columbiformes</taxon>
        <taxon>Columbidae</taxon>
        <taxon>Patagioenas</taxon>
    </lineage>
</organism>
<dbReference type="EMBL" id="LSYS01007700">
    <property type="protein sequence ID" value="OPJ71338.1"/>
    <property type="molecule type" value="Genomic_DNA"/>
</dbReference>